<dbReference type="Pfam" id="PF22491">
    <property type="entry name" value="DUF6988"/>
    <property type="match status" value="1"/>
</dbReference>
<dbReference type="Proteomes" id="UP000184159">
    <property type="component" value="Unassembled WGS sequence"/>
</dbReference>
<reference evidence="2" key="1">
    <citation type="submission" date="2016-11" db="EMBL/GenBank/DDBJ databases">
        <authorList>
            <person name="Varghese N."/>
            <person name="Submissions S."/>
        </authorList>
    </citation>
    <scope>NUCLEOTIDE SEQUENCE [LARGE SCALE GENOMIC DNA]</scope>
    <source>
        <strain evidence="2">DSM 21264</strain>
    </source>
</reference>
<dbReference type="AlphaFoldDB" id="A0A1M4V4C1"/>
<keyword evidence="2" id="KW-1185">Reference proteome</keyword>
<gene>
    <name evidence="1" type="ORF">SAMN02745781_00630</name>
</gene>
<dbReference type="InterPro" id="IPR054257">
    <property type="entry name" value="DUF6988"/>
</dbReference>
<sequence>MKIELAENWVKSYESLLNGLELEPEHKKVVPLALLQLALEHNAAIIKLISLGYHGSALALLRPQRDAFLRGIWMYRCASEDQLLKFMKGKEPPGIKVQLAQVEQTEGYRHGHLSQRMSEIKEFLHDFTHGGLYQSASRDKGHRIAGGHSEEQIQWLVKQSLMLSFLTTLEVCHIFNDAPRAHELTSIFNKLMEVHS</sequence>
<dbReference type="EMBL" id="FQUH01000002">
    <property type="protein sequence ID" value="SHE63747.1"/>
    <property type="molecule type" value="Genomic_DNA"/>
</dbReference>
<protein>
    <submittedName>
        <fullName evidence="1">Uncharacterized protein</fullName>
    </submittedName>
</protein>
<accession>A0A1M4V4C1</accession>
<proteinExistence type="predicted"/>
<name>A0A1M4V4C1_VIBGA</name>
<dbReference type="RefSeq" id="WP_072955420.1">
    <property type="nucleotide sequence ID" value="NZ_FQUH01000002.1"/>
</dbReference>
<evidence type="ECO:0000313" key="2">
    <source>
        <dbReference type="Proteomes" id="UP000184159"/>
    </source>
</evidence>
<organism evidence="1 2">
    <name type="scientific">Vibrio gazogenes DSM 21264 = NBRC 103151</name>
    <dbReference type="NCBI Taxonomy" id="1123492"/>
    <lineage>
        <taxon>Bacteria</taxon>
        <taxon>Pseudomonadati</taxon>
        <taxon>Pseudomonadota</taxon>
        <taxon>Gammaproteobacteria</taxon>
        <taxon>Vibrionales</taxon>
        <taxon>Vibrionaceae</taxon>
        <taxon>Vibrio</taxon>
    </lineage>
</organism>
<evidence type="ECO:0000313" key="1">
    <source>
        <dbReference type="EMBL" id="SHE63747.1"/>
    </source>
</evidence>